<comment type="caution">
    <text evidence="1">The sequence shown here is derived from an EMBL/GenBank/DDBJ whole genome shotgun (WGS) entry which is preliminary data.</text>
</comment>
<protein>
    <submittedName>
        <fullName evidence="1">Uncharacterized protein</fullName>
    </submittedName>
</protein>
<evidence type="ECO:0000313" key="2">
    <source>
        <dbReference type="Proteomes" id="UP000290287"/>
    </source>
</evidence>
<evidence type="ECO:0000313" key="1">
    <source>
        <dbReference type="EMBL" id="RXJ72046.1"/>
    </source>
</evidence>
<dbReference type="RefSeq" id="WP_129123450.1">
    <property type="nucleotide sequence ID" value="NZ_PEIB01000027.1"/>
</dbReference>
<proteinExistence type="predicted"/>
<gene>
    <name evidence="1" type="ORF">CS022_18120</name>
</gene>
<keyword evidence="2" id="KW-1185">Reference proteome</keyword>
<name>A0A4Q0YMQ5_9GAMM</name>
<organism evidence="1 2">
    <name type="scientific">Veronia nyctiphanis</name>
    <dbReference type="NCBI Taxonomy" id="1278244"/>
    <lineage>
        <taxon>Bacteria</taxon>
        <taxon>Pseudomonadati</taxon>
        <taxon>Pseudomonadota</taxon>
        <taxon>Gammaproteobacteria</taxon>
        <taxon>Vibrionales</taxon>
        <taxon>Vibrionaceae</taxon>
        <taxon>Veronia</taxon>
    </lineage>
</organism>
<dbReference type="Proteomes" id="UP000290287">
    <property type="component" value="Unassembled WGS sequence"/>
</dbReference>
<sequence length="181" mass="20423">MTATQSRLSYVPIVPVSLKIKHCGKTYKRQTDIYNHLCAKKLVKVTNHSVYGLDAGHVNAARWYSENGLPYSLIHWEKGQKDRSRPVQSIEHIDTGSWNFLQEETLKFNLPYTLRFVGINFTFGKNSGMNGSVRIQKMIDGASFKKRKGVSPFRAVFSDLEKSLISTADNVSISVPQELTA</sequence>
<accession>A0A4Q0YMQ5</accession>
<dbReference type="EMBL" id="PEIB01000027">
    <property type="protein sequence ID" value="RXJ72046.1"/>
    <property type="molecule type" value="Genomic_DNA"/>
</dbReference>
<reference evidence="1 2" key="1">
    <citation type="submission" date="2017-10" db="EMBL/GenBank/DDBJ databases">
        <title>Nyctiphanis sp. nov., isolated from the stomach of the euphausiid Nyctiphanes simplex (Hansen, 1911) in the Gulf of California.</title>
        <authorList>
            <person name="Gomez-Gil B."/>
            <person name="Aguilar-Mendez M."/>
            <person name="Lopez-Cortes A."/>
            <person name="Gomez-Gutierrez J."/>
            <person name="Roque A."/>
            <person name="Lang E."/>
            <person name="Gonzalez-Castillo A."/>
        </authorList>
    </citation>
    <scope>NUCLEOTIDE SEQUENCE [LARGE SCALE GENOMIC DNA]</scope>
    <source>
        <strain evidence="1 2">CAIM 600</strain>
    </source>
</reference>
<dbReference type="AlphaFoldDB" id="A0A4Q0YMQ5"/>